<dbReference type="PATRIC" id="fig|1360.96.peg.1672"/>
<dbReference type="PANTHER" id="PTHR30040:SF2">
    <property type="entry name" value="FAD:PROTEIN FMN TRANSFERASE"/>
    <property type="match status" value="1"/>
</dbReference>
<evidence type="ECO:0000256" key="4">
    <source>
        <dbReference type="ARBA" id="ARBA00022679"/>
    </source>
</evidence>
<dbReference type="InterPro" id="IPR024932">
    <property type="entry name" value="ApbE"/>
</dbReference>
<dbReference type="GO" id="GO:0005886">
    <property type="term" value="C:plasma membrane"/>
    <property type="evidence" value="ECO:0007669"/>
    <property type="project" value="UniProtKB-SubCell"/>
</dbReference>
<evidence type="ECO:0000256" key="10">
    <source>
        <dbReference type="PIRNR" id="PIRNR006268"/>
    </source>
</evidence>
<evidence type="ECO:0000256" key="5">
    <source>
        <dbReference type="ARBA" id="ARBA00022723"/>
    </source>
</evidence>
<comment type="subcellular location">
    <subcellularLocation>
        <location evidence="12">Cell inner membrane</location>
        <topology evidence="12">Lipid-anchor</topology>
        <orientation evidence="12">Periplasmic side</orientation>
    </subcellularLocation>
</comment>
<evidence type="ECO:0000256" key="3">
    <source>
        <dbReference type="ARBA" id="ARBA00022630"/>
    </source>
</evidence>
<dbReference type="InterPro" id="IPR003374">
    <property type="entry name" value="ApbE-like_sf"/>
</dbReference>
<comment type="similarity">
    <text evidence="10 12">Belongs to the ApbE family.</text>
</comment>
<dbReference type="EMBL" id="BBSI01000023">
    <property type="protein sequence ID" value="GAM80580.1"/>
    <property type="molecule type" value="Genomic_DNA"/>
</dbReference>
<accession>A0A0B8QL19</accession>
<dbReference type="PROSITE" id="PS51257">
    <property type="entry name" value="PROKAR_LIPOPROTEIN"/>
    <property type="match status" value="1"/>
</dbReference>
<dbReference type="GO" id="GO:0016740">
    <property type="term" value="F:transferase activity"/>
    <property type="evidence" value="ECO:0007669"/>
    <property type="project" value="UniProtKB-UniRule"/>
</dbReference>
<comment type="catalytic activity">
    <reaction evidence="9 10 12">
        <text>L-threonyl-[protein] + FAD = FMN-L-threonyl-[protein] + AMP + H(+)</text>
        <dbReference type="Rhea" id="RHEA:36847"/>
        <dbReference type="Rhea" id="RHEA-COMP:11060"/>
        <dbReference type="Rhea" id="RHEA-COMP:11061"/>
        <dbReference type="ChEBI" id="CHEBI:15378"/>
        <dbReference type="ChEBI" id="CHEBI:30013"/>
        <dbReference type="ChEBI" id="CHEBI:57692"/>
        <dbReference type="ChEBI" id="CHEBI:74257"/>
        <dbReference type="ChEBI" id="CHEBI:456215"/>
        <dbReference type="EC" id="2.7.1.180"/>
    </reaction>
</comment>
<dbReference type="AlphaFoldDB" id="A0A0B8QL19"/>
<evidence type="ECO:0000256" key="7">
    <source>
        <dbReference type="ARBA" id="ARBA00022842"/>
    </source>
</evidence>
<evidence type="ECO:0000256" key="6">
    <source>
        <dbReference type="ARBA" id="ARBA00022827"/>
    </source>
</evidence>
<dbReference type="EC" id="2.7.1.180" evidence="1 10"/>
<evidence type="ECO:0000256" key="11">
    <source>
        <dbReference type="PIRSR" id="PIRSR006268-2"/>
    </source>
</evidence>
<evidence type="ECO:0000256" key="8">
    <source>
        <dbReference type="ARBA" id="ARBA00031306"/>
    </source>
</evidence>
<keyword evidence="4 10" id="KW-0808">Transferase</keyword>
<keyword evidence="12" id="KW-0732">Signal</keyword>
<dbReference type="PANTHER" id="PTHR30040">
    <property type="entry name" value="THIAMINE BIOSYNTHESIS LIPOPROTEIN APBE"/>
    <property type="match status" value="1"/>
</dbReference>
<feature type="chain" id="PRO_5038205881" description="FAD:protein FMN transferase" evidence="12">
    <location>
        <begin position="22"/>
        <end position="386"/>
    </location>
</feature>
<feature type="binding site" evidence="11">
    <location>
        <position position="180"/>
    </location>
    <ligand>
        <name>Mg(2+)</name>
        <dbReference type="ChEBI" id="CHEBI:18420"/>
    </ligand>
</feature>
<dbReference type="PIRSF" id="PIRSF006268">
    <property type="entry name" value="ApbE"/>
    <property type="match status" value="1"/>
</dbReference>
<evidence type="ECO:0000256" key="2">
    <source>
        <dbReference type="ARBA" id="ARBA00016337"/>
    </source>
</evidence>
<keyword evidence="3 10" id="KW-0285">Flavoprotein</keyword>
<evidence type="ECO:0000313" key="13">
    <source>
        <dbReference type="EMBL" id="GAM80580.1"/>
    </source>
</evidence>
<keyword evidence="12" id="KW-0997">Cell inner membrane</keyword>
<reference evidence="13 14" key="1">
    <citation type="submission" date="2015-01" db="EMBL/GenBank/DDBJ databases">
        <title>Lactococcus lactis subsp.lactis JCM 5805 whole genome shotgun sequence.</title>
        <authorList>
            <person name="Fujii T."/>
            <person name="Tomita Y."/>
            <person name="Ikushima S."/>
            <person name="Fujiwara D."/>
        </authorList>
    </citation>
    <scope>NUCLEOTIDE SEQUENCE [LARGE SCALE GENOMIC DNA]</scope>
    <source>
        <strain evidence="13 14">JCM 5805</strain>
    </source>
</reference>
<organism evidence="13 14">
    <name type="scientific">Lactococcus lactis subsp. lactis</name>
    <name type="common">Streptococcus lactis</name>
    <dbReference type="NCBI Taxonomy" id="1360"/>
    <lineage>
        <taxon>Bacteria</taxon>
        <taxon>Bacillati</taxon>
        <taxon>Bacillota</taxon>
        <taxon>Bacilli</taxon>
        <taxon>Lactobacillales</taxon>
        <taxon>Streptococcaceae</taxon>
        <taxon>Lactococcus</taxon>
    </lineage>
</organism>
<proteinExistence type="inferred from homology"/>
<keyword evidence="12" id="KW-0472">Membrane</keyword>
<name>A0A0B8QL19_LACLL</name>
<dbReference type="Pfam" id="PF02424">
    <property type="entry name" value="ApbE"/>
    <property type="match status" value="1"/>
</dbReference>
<protein>
    <recommendedName>
        <fullName evidence="2 10">FAD:protein FMN transferase</fullName>
        <ecNumber evidence="1 10">2.7.1.180</ecNumber>
    </recommendedName>
    <alternativeName>
        <fullName evidence="8 10">Flavin transferase</fullName>
    </alternativeName>
</protein>
<dbReference type="Proteomes" id="UP000031847">
    <property type="component" value="Unassembled WGS sequence"/>
</dbReference>
<feature type="signal peptide" evidence="12">
    <location>
        <begin position="1"/>
        <end position="21"/>
    </location>
</feature>
<feature type="binding site" evidence="11">
    <location>
        <position position="299"/>
    </location>
    <ligand>
        <name>Mg(2+)</name>
        <dbReference type="ChEBI" id="CHEBI:18420"/>
    </ligand>
</feature>
<dbReference type="GO" id="GO:0046872">
    <property type="term" value="F:metal ion binding"/>
    <property type="evidence" value="ECO:0007669"/>
    <property type="project" value="UniProtKB-UniRule"/>
</dbReference>
<keyword evidence="6 10" id="KW-0274">FAD</keyword>
<dbReference type="Gene3D" id="3.10.520.10">
    <property type="entry name" value="ApbE-like domains"/>
    <property type="match status" value="1"/>
</dbReference>
<evidence type="ECO:0000256" key="9">
    <source>
        <dbReference type="ARBA" id="ARBA00048540"/>
    </source>
</evidence>
<sequence>MKKIIIWVLATLSLISLSACANGKSSQKDNRNLLTSPINKDVTTMGTYIKVTVYDKGKEAAVEKALKLPVEYNNLTTVNQSGSQIDEINQNAGIKPIKVNSNVYELVKAGYNYSAKDLGYDITIGSLTSLWNIGMDNARKPAQSEIDQVLPLINYHDIKFDDKNETIYLTQKGARLDLGSIVKGFVAMKMVDSLKKDGVTTGIVNLGSSSIYVIGHSPRGADSPWTIGIKNPNDPTGTQMGIIKASNEHVNTSGIYERYLEVDGHKYSHILNPKTGYPFENDIASITLLISGKDKTNGDGLSTMIYAMGTKKGYEYVEKLKNVEAVFVDKDNKVYITPGLKDKFQLSDKKTFEVGNITNLKQLFKSCYTQGFLCKTIKTFDSELKA</sequence>
<evidence type="ECO:0000256" key="1">
    <source>
        <dbReference type="ARBA" id="ARBA00011955"/>
    </source>
</evidence>
<feature type="binding site" evidence="11">
    <location>
        <position position="303"/>
    </location>
    <ligand>
        <name>Mg(2+)</name>
        <dbReference type="ChEBI" id="CHEBI:18420"/>
    </ligand>
</feature>
<comment type="cofactor">
    <cofactor evidence="11">
        <name>Mg(2+)</name>
        <dbReference type="ChEBI" id="CHEBI:18420"/>
    </cofactor>
    <cofactor evidence="11">
        <name>Mn(2+)</name>
        <dbReference type="ChEBI" id="CHEBI:29035"/>
    </cofactor>
    <text evidence="11">Magnesium. Can also use manganese.</text>
</comment>
<keyword evidence="12 13" id="KW-0449">Lipoprotein</keyword>
<evidence type="ECO:0000313" key="14">
    <source>
        <dbReference type="Proteomes" id="UP000031847"/>
    </source>
</evidence>
<comment type="function">
    <text evidence="12">Flavin transferase that catalyzes the transfer of the FMN moiety of FAD and its covalent binding to the hydroxyl group of a threonine residue in a target flavoprotein.</text>
</comment>
<keyword evidence="12" id="KW-1003">Cell membrane</keyword>
<comment type="caution">
    <text evidence="13">The sequence shown here is derived from an EMBL/GenBank/DDBJ whole genome shotgun (WGS) entry which is preliminary data.</text>
</comment>
<gene>
    <name evidence="13" type="ORF">JCM5805K_1691</name>
</gene>
<evidence type="ECO:0000256" key="12">
    <source>
        <dbReference type="RuleBase" id="RU363002"/>
    </source>
</evidence>
<dbReference type="SUPFAM" id="SSF143631">
    <property type="entry name" value="ApbE-like"/>
    <property type="match status" value="1"/>
</dbReference>
<keyword evidence="7 10" id="KW-0460">Magnesium</keyword>
<keyword evidence="5 10" id="KW-0479">Metal-binding</keyword>